<feature type="region of interest" description="Disordered" evidence="1">
    <location>
        <begin position="1"/>
        <end position="30"/>
    </location>
</feature>
<accession>A0A1W1I208</accession>
<gene>
    <name evidence="2" type="ORF">NSJP_0874</name>
</gene>
<dbReference type="Proteomes" id="UP000192042">
    <property type="component" value="Chromosome I"/>
</dbReference>
<proteinExistence type="predicted"/>
<protein>
    <submittedName>
        <fullName evidence="2">Uncharacterized protein</fullName>
    </submittedName>
</protein>
<dbReference type="KEGG" id="nja:NSJP_0874"/>
<name>A0A1W1I208_9BACT</name>
<dbReference type="STRING" id="1325564.NSJP_0874"/>
<dbReference type="OrthoDB" id="9814260at2"/>
<dbReference type="RefSeq" id="WP_080885637.1">
    <property type="nucleotide sequence ID" value="NZ_LT828648.1"/>
</dbReference>
<keyword evidence="3" id="KW-1185">Reference proteome</keyword>
<dbReference type="EMBL" id="LT828648">
    <property type="protein sequence ID" value="SLM47046.1"/>
    <property type="molecule type" value="Genomic_DNA"/>
</dbReference>
<evidence type="ECO:0000313" key="3">
    <source>
        <dbReference type="Proteomes" id="UP000192042"/>
    </source>
</evidence>
<organism evidence="2 3">
    <name type="scientific">Nitrospira japonica</name>
    <dbReference type="NCBI Taxonomy" id="1325564"/>
    <lineage>
        <taxon>Bacteria</taxon>
        <taxon>Pseudomonadati</taxon>
        <taxon>Nitrospirota</taxon>
        <taxon>Nitrospiria</taxon>
        <taxon>Nitrospirales</taxon>
        <taxon>Nitrospiraceae</taxon>
        <taxon>Nitrospira</taxon>
    </lineage>
</organism>
<reference evidence="2 3" key="1">
    <citation type="submission" date="2017-03" db="EMBL/GenBank/DDBJ databases">
        <authorList>
            <person name="Afonso C.L."/>
            <person name="Miller P.J."/>
            <person name="Scott M.A."/>
            <person name="Spackman E."/>
            <person name="Goraichik I."/>
            <person name="Dimitrov K.M."/>
            <person name="Suarez D.L."/>
            <person name="Swayne D.E."/>
        </authorList>
    </citation>
    <scope>NUCLEOTIDE SEQUENCE [LARGE SCALE GENOMIC DNA]</scope>
    <source>
        <strain evidence="2">Genome sequencing of Nitrospira japonica strain NJ11</strain>
    </source>
</reference>
<dbReference type="AlphaFoldDB" id="A0A1W1I208"/>
<evidence type="ECO:0000313" key="2">
    <source>
        <dbReference type="EMBL" id="SLM47046.1"/>
    </source>
</evidence>
<evidence type="ECO:0000256" key="1">
    <source>
        <dbReference type="SAM" id="MobiDB-lite"/>
    </source>
</evidence>
<sequence>MPETIPQSSPSAFGEAGRSIHHPASAPLSQAPGQFAAHDSGVILLSAPTRILHMNGRARALMALFGDVHGLWPNLAPDSIPIILVEFCGEILMELDRRAQGGEWEQFEMRRVCHMTTPPLMLRGFGVPVSADREPRMILLLQPHSSWSSAG</sequence>
<feature type="compositionally biased region" description="Polar residues" evidence="1">
    <location>
        <begin position="1"/>
        <end position="11"/>
    </location>
</feature>